<evidence type="ECO:0000256" key="12">
    <source>
        <dbReference type="ARBA" id="ARBA00049382"/>
    </source>
</evidence>
<dbReference type="AlphaFoldDB" id="A0A3G2S058"/>
<dbReference type="FunFam" id="3.40.50.20:FF:000010">
    <property type="entry name" value="Propionyl-CoA carboxylase subunit alpha"/>
    <property type="match status" value="1"/>
</dbReference>
<comment type="function">
    <text evidence="13">Catalyzes a 2-step reaction, involving the ATP-dependent carboxylation of the covalently attached biotin in the first step and the transfer of the carboxyl group to pyruvate in the second.</text>
</comment>
<dbReference type="OrthoDB" id="196847at2759"/>
<dbReference type="InterPro" id="IPR005481">
    <property type="entry name" value="BC-like_N"/>
</dbReference>
<dbReference type="InterPro" id="IPR000891">
    <property type="entry name" value="PYR_CT"/>
</dbReference>
<dbReference type="CDD" id="cd06850">
    <property type="entry name" value="biotinyl_domain"/>
    <property type="match status" value="1"/>
</dbReference>
<feature type="binding site" evidence="16">
    <location>
        <position position="575"/>
    </location>
    <ligand>
        <name>Mn(2+)</name>
        <dbReference type="ChEBI" id="CHEBI:29035"/>
    </ligand>
</feature>
<dbReference type="CDD" id="cd07937">
    <property type="entry name" value="DRE_TIM_PC_TC_5S"/>
    <property type="match status" value="1"/>
</dbReference>
<evidence type="ECO:0000256" key="10">
    <source>
        <dbReference type="ARBA" id="ARBA00023267"/>
    </source>
</evidence>
<dbReference type="Proteomes" id="UP000269793">
    <property type="component" value="Chromosome I"/>
</dbReference>
<evidence type="ECO:0000256" key="17">
    <source>
        <dbReference type="PIRSR" id="PIRSR001594-4"/>
    </source>
</evidence>
<dbReference type="UniPathway" id="UPA00138"/>
<dbReference type="InterPro" id="IPR011054">
    <property type="entry name" value="Rudment_hybrid_motif"/>
</dbReference>
<dbReference type="InterPro" id="IPR005479">
    <property type="entry name" value="CPAse_ATP-bd"/>
</dbReference>
<dbReference type="InterPro" id="IPR000089">
    <property type="entry name" value="Biotin_lipoyl"/>
</dbReference>
<keyword evidence="23" id="KW-1185">Reference proteome</keyword>
<dbReference type="VEuPathDB" id="FungiDB:DNF11_0375"/>
<dbReference type="SUPFAM" id="SSF89000">
    <property type="entry name" value="post-HMGL domain-like"/>
    <property type="match status" value="1"/>
</dbReference>
<dbReference type="InterPro" id="IPR011764">
    <property type="entry name" value="Biotin_carboxylation_dom"/>
</dbReference>
<dbReference type="PROSITE" id="PS00188">
    <property type="entry name" value="BIOTIN"/>
    <property type="match status" value="1"/>
</dbReference>
<dbReference type="PROSITE" id="PS50979">
    <property type="entry name" value="BC"/>
    <property type="match status" value="1"/>
</dbReference>
<dbReference type="InterPro" id="IPR001882">
    <property type="entry name" value="Biotin_BS"/>
</dbReference>
<evidence type="ECO:0000256" key="7">
    <source>
        <dbReference type="ARBA" id="ARBA00022723"/>
    </source>
</evidence>
<dbReference type="SUPFAM" id="SSF51569">
    <property type="entry name" value="Aldolase"/>
    <property type="match status" value="1"/>
</dbReference>
<dbReference type="EMBL" id="CP033148">
    <property type="protein sequence ID" value="AYO41325.1"/>
    <property type="molecule type" value="Genomic_DNA"/>
</dbReference>
<dbReference type="STRING" id="425264.A0A3G2S058"/>
<dbReference type="Gene3D" id="2.40.50.100">
    <property type="match status" value="1"/>
</dbReference>
<keyword evidence="6 13" id="KW-0436">Ligase</keyword>
<evidence type="ECO:0000259" key="20">
    <source>
        <dbReference type="PROSITE" id="PS50979"/>
    </source>
</evidence>
<keyword evidence="9 13" id="KW-0067">ATP-binding</keyword>
<keyword evidence="7 16" id="KW-0479">Metal-binding</keyword>
<keyword evidence="11" id="KW-0511">Multifunctional enzyme</keyword>
<gene>
    <name evidence="22" type="primary">pyc</name>
    <name evidence="22" type="ORF">DNF11_0375</name>
</gene>
<dbReference type="Pfam" id="PF00682">
    <property type="entry name" value="HMGL-like"/>
    <property type="match status" value="1"/>
</dbReference>
<comment type="function">
    <text evidence="2">Pyruvate carboxylase catalyzes a 2-step reaction, involving the ATP-dependent carboxylation of the covalently attached biotin in the first step and the transfer of the carboxyl group to pyruvate in the second.</text>
</comment>
<feature type="binding site" evidence="15">
    <location>
        <position position="911"/>
    </location>
    <ligand>
        <name>substrate</name>
    </ligand>
</feature>
<evidence type="ECO:0000256" key="15">
    <source>
        <dbReference type="PIRSR" id="PIRSR001594-2"/>
    </source>
</evidence>
<feature type="domain" description="Pyruvate carboxyltransferase" evidence="21">
    <location>
        <begin position="566"/>
        <end position="837"/>
    </location>
</feature>
<dbReference type="PANTHER" id="PTHR43778">
    <property type="entry name" value="PYRUVATE CARBOXYLASE"/>
    <property type="match status" value="1"/>
</dbReference>
<dbReference type="FunFam" id="3.20.20.70:FF:000033">
    <property type="entry name" value="Pyruvate carboxylase"/>
    <property type="match status" value="1"/>
</dbReference>
<feature type="binding site" evidence="15">
    <location>
        <position position="231"/>
    </location>
    <ligand>
        <name>ATP</name>
        <dbReference type="ChEBI" id="CHEBI:30616"/>
    </ligand>
</feature>
<evidence type="ECO:0000313" key="22">
    <source>
        <dbReference type="EMBL" id="AYO41325.1"/>
    </source>
</evidence>
<sequence length="1182" mass="130346">MVEVTAQSVESRDFPTIEHLRDELRELSGIKGRRLMVANRGEIAIRIFRTAHELGLQTVAIYSAEDRMCAHRSKADFSFEVGKGLSPVAAYLDMDGIVQIAKENKVDMIHPGYGFLAENPEFARKVEEAGIAFVGPRPETIDGLGDKTKARDLAREAQVPIVPGTPGPIASYDAAEPFIKEVGFPVIIKAAMGGGGRGMRVVWSMDEFHAAFDRAVSEARSAFGDPTVFIERFLHRPRHIEVQLLADGEGNTMHLFERDCSVQRRHQKVVEVAPASHLSESVRQAILQDAVKIAKTARYRNAGTAEFLVDQENRHYFIEINPRLQVEHTITEEVTGVDIVASQIQIAAGATLRDLGLSQESLIARGSAIQCRITTEDPEASFQPDTGRIEVYSAAGGTGVRLDAGSGFVGAQITPHFDSLLVKVTCRAATYEMARRKMIRALVEFRIRGVKTNIPYLLRLLRHHYFVEGNTWTTMIDDTPELFIFGHSANRAQKLLQYIGNLLVNGSSIKGQVGEPGLSTEAHRPSLYKDGQLVDTSKPMLQGWRNIIVQEGPEAFARAVRAYKGTLIMDTTWRDAHQSLFATRLRTLDILNIARETSHALHNAYSLECWGGATFDVAMRFLYEDPWERLRAMRKLVPNIPFQALIRGANAVGYTSYPDNAIYEFSKRAVENGLDIFRVFDSLNSLDSLKLGMHAAKVAGGVVEGTICYTGDVANPERHPKYTLDYYMGLVDELVATGHLHVLGIKDMAGLLKPQSARLLVGSIRAKYPDLPIHVHSHDTAGIAVASMLACAEAGADVIDAAIDSMSGLTSQPSMGAIVSSLEQMELGTGISHDSIQRLNLYWSEVRQLYQCFEQNVKASDSSVFDHEMPGGQYTNLMFQSQQLGLGSQWSEIKHAYMEANMLCGDIVKVTPSSKVVGDLAQFMVANKLSARDVEEHASTLDFPVSVVEFFQGFLGTPPGGFPEPLRTHIIRNKERVDTRRGASLPPLDFDKIKSDLTVKYRRPMSECDAVSWAMYPKVFEEFQAFIEEFGDLSRMPTRFFLGKPKAGEEMHIPIEDGKLLIVKLLGLGPFHEATGMRDVLFELNSSPRSISVKDLSASVEEVHHEKATSEPGSVGSPLAGVVVELKVKEGDAVKPGDAMFVMSAMKMETIVSAQIAGKVTRVAVKQNDSLSQNDLLCEITP</sequence>
<evidence type="ECO:0000256" key="3">
    <source>
        <dbReference type="ARBA" id="ARBA00004742"/>
    </source>
</evidence>
<dbReference type="FunFam" id="3.30.1490.20:FF:000018">
    <property type="entry name" value="Biotin carboxylase"/>
    <property type="match status" value="1"/>
</dbReference>
<dbReference type="InterPro" id="IPR005930">
    <property type="entry name" value="Pyruv_COase"/>
</dbReference>
<dbReference type="Gene3D" id="3.20.20.70">
    <property type="entry name" value="Aldolase class I"/>
    <property type="match status" value="1"/>
</dbReference>
<dbReference type="SUPFAM" id="SSF56059">
    <property type="entry name" value="Glutathione synthetase ATP-binding domain-like"/>
    <property type="match status" value="1"/>
</dbReference>
<evidence type="ECO:0000256" key="9">
    <source>
        <dbReference type="ARBA" id="ARBA00022840"/>
    </source>
</evidence>
<feature type="binding site" evidence="15">
    <location>
        <position position="647"/>
    </location>
    <ligand>
        <name>substrate</name>
    </ligand>
</feature>
<name>A0A3G2S058_MALR7</name>
<evidence type="ECO:0000256" key="13">
    <source>
        <dbReference type="PIRNR" id="PIRNR001594"/>
    </source>
</evidence>
<comment type="catalytic activity">
    <reaction evidence="12 13">
        <text>hydrogencarbonate + pyruvate + ATP = oxaloacetate + ADP + phosphate + H(+)</text>
        <dbReference type="Rhea" id="RHEA:20844"/>
        <dbReference type="ChEBI" id="CHEBI:15361"/>
        <dbReference type="ChEBI" id="CHEBI:15378"/>
        <dbReference type="ChEBI" id="CHEBI:16452"/>
        <dbReference type="ChEBI" id="CHEBI:17544"/>
        <dbReference type="ChEBI" id="CHEBI:30616"/>
        <dbReference type="ChEBI" id="CHEBI:43474"/>
        <dbReference type="ChEBI" id="CHEBI:456216"/>
        <dbReference type="EC" id="6.4.1.1"/>
    </reaction>
</comment>
<protein>
    <recommendedName>
        <fullName evidence="4 13">Pyruvate carboxylase</fullName>
        <ecNumber evidence="4 13">6.4.1.1</ecNumber>
    </recommendedName>
</protein>
<dbReference type="Pfam" id="PF00364">
    <property type="entry name" value="Biotin_lipoyl"/>
    <property type="match status" value="1"/>
</dbReference>
<feature type="active site" evidence="14">
    <location>
        <position position="323"/>
    </location>
</feature>
<dbReference type="GO" id="GO:0004736">
    <property type="term" value="F:pyruvate carboxylase activity"/>
    <property type="evidence" value="ECO:0007669"/>
    <property type="project" value="UniProtKB-EC"/>
</dbReference>
<dbReference type="FunFam" id="2.40.50.100:FF:000003">
    <property type="entry name" value="Acetyl-CoA carboxylase biotin carboxyl carrier protein"/>
    <property type="match status" value="1"/>
</dbReference>
<dbReference type="InterPro" id="IPR003379">
    <property type="entry name" value="Carboxylase_cons_dom"/>
</dbReference>
<dbReference type="PROSITE" id="PS00866">
    <property type="entry name" value="CPSASE_1"/>
    <property type="match status" value="1"/>
</dbReference>
<evidence type="ECO:0000256" key="16">
    <source>
        <dbReference type="PIRSR" id="PIRSR001594-3"/>
    </source>
</evidence>
<dbReference type="GO" id="GO:0005737">
    <property type="term" value="C:cytoplasm"/>
    <property type="evidence" value="ECO:0007669"/>
    <property type="project" value="TreeGrafter"/>
</dbReference>
<dbReference type="PROSITE" id="PS50975">
    <property type="entry name" value="ATP_GRASP"/>
    <property type="match status" value="1"/>
</dbReference>
<dbReference type="NCBIfam" id="NF006761">
    <property type="entry name" value="PRK09282.1"/>
    <property type="match status" value="1"/>
</dbReference>
<dbReference type="NCBIfam" id="TIGR01235">
    <property type="entry name" value="pyruv_carbox"/>
    <property type="match status" value="1"/>
</dbReference>
<evidence type="ECO:0000313" key="23">
    <source>
        <dbReference type="Proteomes" id="UP000269793"/>
    </source>
</evidence>
<comment type="pathway">
    <text evidence="3">Carbohydrate biosynthesis; gluconeogenesis.</text>
</comment>
<feature type="modified residue" description="N6-biotinyllysine" evidence="17">
    <location>
        <position position="1147"/>
    </location>
</feature>
<dbReference type="Pfam" id="PF02785">
    <property type="entry name" value="Biotin_carb_C"/>
    <property type="match status" value="1"/>
</dbReference>
<evidence type="ECO:0000259" key="18">
    <source>
        <dbReference type="PROSITE" id="PS50968"/>
    </source>
</evidence>
<evidence type="ECO:0000259" key="19">
    <source>
        <dbReference type="PROSITE" id="PS50975"/>
    </source>
</evidence>
<feature type="binding site" evidence="15">
    <location>
        <position position="147"/>
    </location>
    <ligand>
        <name>ATP</name>
        <dbReference type="ChEBI" id="CHEBI:30616"/>
    </ligand>
</feature>
<feature type="binding site" description="via carbamate group" evidence="16">
    <location>
        <position position="746"/>
    </location>
    <ligand>
        <name>Mn(2+)</name>
        <dbReference type="ChEBI" id="CHEBI:29035"/>
    </ligand>
</feature>
<evidence type="ECO:0000256" key="8">
    <source>
        <dbReference type="ARBA" id="ARBA00022741"/>
    </source>
</evidence>
<dbReference type="PROSITE" id="PS00867">
    <property type="entry name" value="CPSASE_2"/>
    <property type="match status" value="1"/>
</dbReference>
<evidence type="ECO:0000256" key="1">
    <source>
        <dbReference type="ARBA" id="ARBA00001953"/>
    </source>
</evidence>
<dbReference type="InterPro" id="IPR055268">
    <property type="entry name" value="PCB-like"/>
</dbReference>
<dbReference type="PANTHER" id="PTHR43778:SF2">
    <property type="entry name" value="PYRUVATE CARBOXYLASE, MITOCHONDRIAL"/>
    <property type="match status" value="1"/>
</dbReference>
<feature type="domain" description="Biotin carboxylation" evidence="20">
    <location>
        <begin position="31"/>
        <end position="481"/>
    </location>
</feature>
<proteinExistence type="predicted"/>
<dbReference type="InterPro" id="IPR011761">
    <property type="entry name" value="ATP-grasp"/>
</dbReference>
<dbReference type="PROSITE" id="PS50991">
    <property type="entry name" value="PYR_CT"/>
    <property type="match status" value="1"/>
</dbReference>
<feature type="binding site" evidence="15">
    <location>
        <position position="266"/>
    </location>
    <ligand>
        <name>ATP</name>
        <dbReference type="ChEBI" id="CHEBI:30616"/>
    </ligand>
</feature>
<dbReference type="SUPFAM" id="SSF51230">
    <property type="entry name" value="Single hybrid motif"/>
    <property type="match status" value="1"/>
</dbReference>
<feature type="domain" description="Lipoyl-binding" evidence="18">
    <location>
        <begin position="1103"/>
        <end position="1181"/>
    </location>
</feature>
<dbReference type="SMART" id="SM00878">
    <property type="entry name" value="Biotin_carb_C"/>
    <property type="match status" value="1"/>
</dbReference>
<dbReference type="InterPro" id="IPR016185">
    <property type="entry name" value="PreATP-grasp_dom_sf"/>
</dbReference>
<keyword evidence="22" id="KW-0670">Pyruvate</keyword>
<evidence type="ECO:0000256" key="4">
    <source>
        <dbReference type="ARBA" id="ARBA00013057"/>
    </source>
</evidence>
<dbReference type="InterPro" id="IPR011053">
    <property type="entry name" value="Single_hybrid_motif"/>
</dbReference>
<dbReference type="Pfam" id="PF02786">
    <property type="entry name" value="CPSase_L_D2"/>
    <property type="match status" value="1"/>
</dbReference>
<feature type="binding site" evidence="16">
    <location>
        <position position="776"/>
    </location>
    <ligand>
        <name>Mn(2+)</name>
        <dbReference type="ChEBI" id="CHEBI:29035"/>
    </ligand>
</feature>
<dbReference type="GO" id="GO:0006094">
    <property type="term" value="P:gluconeogenesis"/>
    <property type="evidence" value="ECO:0007669"/>
    <property type="project" value="UniProtKB-UniPathway"/>
</dbReference>
<dbReference type="SUPFAM" id="SSF52440">
    <property type="entry name" value="PreATP-grasp domain"/>
    <property type="match status" value="1"/>
</dbReference>
<dbReference type="GO" id="GO:0005524">
    <property type="term" value="F:ATP binding"/>
    <property type="evidence" value="ECO:0007669"/>
    <property type="project" value="UniProtKB-UniRule"/>
</dbReference>
<feature type="domain" description="ATP-grasp" evidence="19">
    <location>
        <begin position="151"/>
        <end position="348"/>
    </location>
</feature>
<keyword evidence="5" id="KW-0312">Gluconeogenesis</keyword>
<feature type="modified residue" description="N6-carboxylysine" evidence="17">
    <location>
        <position position="746"/>
    </location>
</feature>
<organism evidence="22 23">
    <name type="scientific">Malassezia restricta (strain ATCC 96810 / NBRC 103918 / CBS 7877)</name>
    <name type="common">Seborrheic dermatitis infection agent</name>
    <dbReference type="NCBI Taxonomy" id="425264"/>
    <lineage>
        <taxon>Eukaryota</taxon>
        <taxon>Fungi</taxon>
        <taxon>Dikarya</taxon>
        <taxon>Basidiomycota</taxon>
        <taxon>Ustilaginomycotina</taxon>
        <taxon>Malasseziomycetes</taxon>
        <taxon>Malasseziales</taxon>
        <taxon>Malasseziaceae</taxon>
        <taxon>Malassezia</taxon>
    </lineage>
</organism>
<dbReference type="PROSITE" id="PS50968">
    <property type="entry name" value="BIOTINYL_LIPOYL"/>
    <property type="match status" value="1"/>
</dbReference>
<dbReference type="EC" id="6.4.1.1" evidence="4 13"/>
<evidence type="ECO:0000256" key="11">
    <source>
        <dbReference type="ARBA" id="ARBA00023268"/>
    </source>
</evidence>
<reference evidence="22 23" key="1">
    <citation type="submission" date="2018-10" db="EMBL/GenBank/DDBJ databases">
        <title>Complete genome sequence of Malassezia restricta CBS 7877.</title>
        <authorList>
            <person name="Morand S.C."/>
            <person name="Bertignac M."/>
            <person name="Iltis A."/>
            <person name="Kolder I."/>
            <person name="Pirovano W."/>
            <person name="Jourdain R."/>
            <person name="Clavaud C."/>
        </authorList>
    </citation>
    <scope>NUCLEOTIDE SEQUENCE [LARGE SCALE GENOMIC DNA]</scope>
    <source>
        <strain evidence="22 23">CBS 7877</strain>
    </source>
</reference>
<dbReference type="GO" id="GO:0046872">
    <property type="term" value="F:metal ion binding"/>
    <property type="evidence" value="ECO:0007669"/>
    <property type="project" value="UniProtKB-KW"/>
</dbReference>
<evidence type="ECO:0000256" key="14">
    <source>
        <dbReference type="PIRSR" id="PIRSR001594-1"/>
    </source>
</evidence>
<keyword evidence="8 13" id="KW-0547">Nucleotide-binding</keyword>
<dbReference type="Gene3D" id="3.30.470.20">
    <property type="entry name" value="ATP-grasp fold, B domain"/>
    <property type="match status" value="1"/>
</dbReference>
<dbReference type="InterPro" id="IPR013785">
    <property type="entry name" value="Aldolase_TIM"/>
</dbReference>
<dbReference type="Pfam" id="PF02436">
    <property type="entry name" value="PYC_OADA"/>
    <property type="match status" value="1"/>
</dbReference>
<evidence type="ECO:0000256" key="2">
    <source>
        <dbReference type="ARBA" id="ARBA00002380"/>
    </source>
</evidence>
<dbReference type="Pfam" id="PF00289">
    <property type="entry name" value="Biotin_carb_N"/>
    <property type="match status" value="1"/>
</dbReference>
<evidence type="ECO:0000256" key="6">
    <source>
        <dbReference type="ARBA" id="ARBA00022598"/>
    </source>
</evidence>
<evidence type="ECO:0000259" key="21">
    <source>
        <dbReference type="PROSITE" id="PS50991"/>
    </source>
</evidence>
<dbReference type="FunFam" id="3.30.470.20:FF:000012">
    <property type="entry name" value="Pyruvate carboxylase"/>
    <property type="match status" value="1"/>
</dbReference>
<dbReference type="InterPro" id="IPR005482">
    <property type="entry name" value="Biotin_COase_C"/>
</dbReference>
<dbReference type="PIRSF" id="PIRSF001594">
    <property type="entry name" value="Pyruv_carbox"/>
    <property type="match status" value="1"/>
</dbReference>
<accession>A0A3G2S058</accession>
<keyword evidence="10 13" id="KW-0092">Biotin</keyword>
<comment type="cofactor">
    <cofactor evidence="1 13">
        <name>biotin</name>
        <dbReference type="ChEBI" id="CHEBI:57586"/>
    </cofactor>
</comment>
<dbReference type="SUPFAM" id="SSF51246">
    <property type="entry name" value="Rudiment single hybrid motif"/>
    <property type="match status" value="1"/>
</dbReference>
<dbReference type="NCBIfam" id="NF009554">
    <property type="entry name" value="PRK12999.1"/>
    <property type="match status" value="1"/>
</dbReference>
<evidence type="ECO:0000256" key="5">
    <source>
        <dbReference type="ARBA" id="ARBA00022432"/>
    </source>
</evidence>
<feature type="binding site" evidence="16">
    <location>
        <position position="778"/>
    </location>
    <ligand>
        <name>Mn(2+)</name>
        <dbReference type="ChEBI" id="CHEBI:29035"/>
    </ligand>
</feature>